<evidence type="ECO:0000313" key="4">
    <source>
        <dbReference type="Proteomes" id="UP000594468"/>
    </source>
</evidence>
<dbReference type="InterPro" id="IPR012347">
    <property type="entry name" value="Ferritin-like"/>
</dbReference>
<feature type="domain" description="DUF305" evidence="2">
    <location>
        <begin position="94"/>
        <end position="155"/>
    </location>
</feature>
<feature type="transmembrane region" description="Helical" evidence="1">
    <location>
        <begin position="38"/>
        <end position="57"/>
    </location>
</feature>
<evidence type="ECO:0000256" key="1">
    <source>
        <dbReference type="SAM" id="Phobius"/>
    </source>
</evidence>
<sequence length="171" mass="19530">MKMSYRTFAAMIGTSMIVMFGLMYLNTYEFSHVRWSETRFYMTFIMGAAMAVIMLSFMRGMYSNTKINLAIYLGSLVVFLVALFLVRSQTLVQDSSYMRAMIPHHSIAILTSENAQIEDVRVRELADEIIEAQRREIAEMDWLLADIAENGIASTQAEAEDRPVPEFEANP</sequence>
<accession>A0A7S8IGS1</accession>
<dbReference type="AlphaFoldDB" id="A0A7S8IGS1"/>
<dbReference type="Gene3D" id="1.20.1260.10">
    <property type="match status" value="1"/>
</dbReference>
<evidence type="ECO:0000313" key="3">
    <source>
        <dbReference type="EMBL" id="QPC85096.1"/>
    </source>
</evidence>
<feature type="transmembrane region" description="Helical" evidence="1">
    <location>
        <begin position="7"/>
        <end position="26"/>
    </location>
</feature>
<keyword evidence="4" id="KW-1185">Reference proteome</keyword>
<dbReference type="InterPro" id="IPR005183">
    <property type="entry name" value="DUF305_CopM-like"/>
</dbReference>
<keyword evidence="1" id="KW-0812">Transmembrane</keyword>
<reference evidence="3 4" key="1">
    <citation type="submission" date="2020-02" db="EMBL/GenBank/DDBJ databases">
        <authorList>
            <person name="Zheng R.K."/>
            <person name="Sun C.M."/>
        </authorList>
    </citation>
    <scope>NUCLEOTIDE SEQUENCE [LARGE SCALE GENOMIC DNA]</scope>
    <source>
        <strain evidence="4">rifampicinis</strain>
    </source>
</reference>
<dbReference type="Pfam" id="PF03713">
    <property type="entry name" value="DUF305"/>
    <property type="match status" value="1"/>
</dbReference>
<proteinExistence type="predicted"/>
<dbReference type="KEGG" id="pmet:G4Y79_01755"/>
<evidence type="ECO:0000259" key="2">
    <source>
        <dbReference type="Pfam" id="PF03713"/>
    </source>
</evidence>
<keyword evidence="1" id="KW-1133">Transmembrane helix</keyword>
<feature type="transmembrane region" description="Helical" evidence="1">
    <location>
        <begin position="69"/>
        <end position="86"/>
    </location>
</feature>
<organism evidence="3 4">
    <name type="scientific">Phototrophicus methaneseepsis</name>
    <dbReference type="NCBI Taxonomy" id="2710758"/>
    <lineage>
        <taxon>Bacteria</taxon>
        <taxon>Bacillati</taxon>
        <taxon>Chloroflexota</taxon>
        <taxon>Candidatus Thermofontia</taxon>
        <taxon>Phototrophicales</taxon>
        <taxon>Phototrophicaceae</taxon>
        <taxon>Phototrophicus</taxon>
    </lineage>
</organism>
<protein>
    <submittedName>
        <fullName evidence="3">DUF305 domain-containing protein</fullName>
    </submittedName>
</protein>
<keyword evidence="1" id="KW-0472">Membrane</keyword>
<dbReference type="EMBL" id="CP062983">
    <property type="protein sequence ID" value="QPC85096.1"/>
    <property type="molecule type" value="Genomic_DNA"/>
</dbReference>
<name>A0A7S8IGS1_9CHLR</name>
<dbReference type="Proteomes" id="UP000594468">
    <property type="component" value="Chromosome"/>
</dbReference>
<gene>
    <name evidence="3" type="ORF">G4Y79_01755</name>
</gene>